<reference evidence="2" key="1">
    <citation type="journal article" date="2019" name="Int. J. Syst. Evol. Microbiol.">
        <title>The Global Catalogue of Microorganisms (GCM) 10K type strain sequencing project: providing services to taxonomists for standard genome sequencing and annotation.</title>
        <authorList>
            <consortium name="The Broad Institute Genomics Platform"/>
            <consortium name="The Broad Institute Genome Sequencing Center for Infectious Disease"/>
            <person name="Wu L."/>
            <person name="Ma J."/>
        </authorList>
    </citation>
    <scope>NUCLEOTIDE SEQUENCE [LARGE SCALE GENOMIC DNA]</scope>
    <source>
        <strain evidence="2">CCM 8947</strain>
    </source>
</reference>
<gene>
    <name evidence="1" type="ORF">ACFQ47_01400</name>
</gene>
<dbReference type="EMBL" id="JBHTOG010000004">
    <property type="protein sequence ID" value="MFD1431364.1"/>
    <property type="molecule type" value="Genomic_DNA"/>
</dbReference>
<organism evidence="1 2">
    <name type="scientific">Lacticaseibacillus yichunensis</name>
    <dbReference type="NCBI Taxonomy" id="2486015"/>
    <lineage>
        <taxon>Bacteria</taxon>
        <taxon>Bacillati</taxon>
        <taxon>Bacillota</taxon>
        <taxon>Bacilli</taxon>
        <taxon>Lactobacillales</taxon>
        <taxon>Lactobacillaceae</taxon>
        <taxon>Lacticaseibacillus</taxon>
    </lineage>
</organism>
<dbReference type="Pfam" id="PF09693">
    <property type="entry name" value="Phage_XkdX"/>
    <property type="match status" value="1"/>
</dbReference>
<dbReference type="RefSeq" id="WP_125697246.1">
    <property type="nucleotide sequence ID" value="NZ_JBHTOG010000004.1"/>
</dbReference>
<keyword evidence="2" id="KW-1185">Reference proteome</keyword>
<evidence type="ECO:0000313" key="2">
    <source>
        <dbReference type="Proteomes" id="UP001597192"/>
    </source>
</evidence>
<dbReference type="InterPro" id="IPR010022">
    <property type="entry name" value="XkdX"/>
</dbReference>
<accession>A0ABW4CMP7</accession>
<sequence>MSNYDQCVLFNSWGIDLAPYVPAMITADEYKQITGNDYAAGANA</sequence>
<evidence type="ECO:0000313" key="1">
    <source>
        <dbReference type="EMBL" id="MFD1431364.1"/>
    </source>
</evidence>
<dbReference type="Proteomes" id="UP001597192">
    <property type="component" value="Unassembled WGS sequence"/>
</dbReference>
<name>A0ABW4CMP7_9LACO</name>
<protein>
    <submittedName>
        <fullName evidence="1">XkdX family protein</fullName>
    </submittedName>
</protein>
<comment type="caution">
    <text evidence="1">The sequence shown here is derived from an EMBL/GenBank/DDBJ whole genome shotgun (WGS) entry which is preliminary data.</text>
</comment>
<proteinExistence type="predicted"/>